<proteinExistence type="predicted"/>
<comment type="caution">
    <text evidence="3">The sequence shown here is derived from an EMBL/GenBank/DDBJ whole genome shotgun (WGS) entry which is preliminary data.</text>
</comment>
<reference evidence="3 4" key="1">
    <citation type="journal article" date="2018" name="PLoS Genet.">
        <title>Population sequencing reveals clonal diversity and ancestral inbreeding in the grapevine cultivar Chardonnay.</title>
        <authorList>
            <person name="Roach M.J."/>
            <person name="Johnson D.L."/>
            <person name="Bohlmann J."/>
            <person name="van Vuuren H.J."/>
            <person name="Jones S.J."/>
            <person name="Pretorius I.S."/>
            <person name="Schmidt S.A."/>
            <person name="Borneman A.R."/>
        </authorList>
    </citation>
    <scope>NUCLEOTIDE SEQUENCE [LARGE SCALE GENOMIC DNA]</scope>
    <source>
        <strain evidence="4">cv. Chardonnay</strain>
        <tissue evidence="3">Leaf</tissue>
    </source>
</reference>
<dbReference type="GO" id="GO:0009862">
    <property type="term" value="P:systemic acquired resistance, salicylic acid mediated signaling pathway"/>
    <property type="evidence" value="ECO:0007669"/>
    <property type="project" value="InterPro"/>
</dbReference>
<name>A0A438HBN9_VITVI</name>
<sequence length="126" mass="14787">MEIAHAETTSEFAGLSASKRSSGNLREVDLNETPIMQNQRLRSRMNALVKTVEMGRRYFPHCSQVLDKFMEDDLPDLFYLEKGTLDEQRIKRTRFMELKEDVQRAFTKDKAEFNRSGYLHLHLHPP</sequence>
<protein>
    <submittedName>
        <fullName evidence="3">BTB/POZ domain and ankyrin repeat-containing protein NPR2</fullName>
    </submittedName>
</protein>
<evidence type="ECO:0000256" key="1">
    <source>
        <dbReference type="SAM" id="MobiDB-lite"/>
    </source>
</evidence>
<dbReference type="EMBL" id="QGNW01000247">
    <property type="protein sequence ID" value="RVW81875.1"/>
    <property type="molecule type" value="Genomic_DNA"/>
</dbReference>
<feature type="region of interest" description="Disordered" evidence="1">
    <location>
        <begin position="1"/>
        <end position="31"/>
    </location>
</feature>
<dbReference type="GO" id="GO:2000022">
    <property type="term" value="P:regulation of jasmonic acid mediated signaling pathway"/>
    <property type="evidence" value="ECO:0007669"/>
    <property type="project" value="InterPro"/>
</dbReference>
<dbReference type="PANTHER" id="PTHR46475">
    <property type="entry name" value="REGULATORY PROTEIN NPR3"/>
    <property type="match status" value="1"/>
</dbReference>
<evidence type="ECO:0000313" key="4">
    <source>
        <dbReference type="Proteomes" id="UP000288805"/>
    </source>
</evidence>
<evidence type="ECO:0000259" key="2">
    <source>
        <dbReference type="Pfam" id="PF12313"/>
    </source>
</evidence>
<dbReference type="InterPro" id="IPR044292">
    <property type="entry name" value="NPR"/>
</dbReference>
<dbReference type="Proteomes" id="UP000288805">
    <property type="component" value="Unassembled WGS sequence"/>
</dbReference>
<feature type="domain" description="NPR1/NIM1-like C-terminal" evidence="2">
    <location>
        <begin position="1"/>
        <end position="117"/>
    </location>
</feature>
<gene>
    <name evidence="3" type="primary">NPR2_0</name>
    <name evidence="3" type="ORF">CK203_050858</name>
</gene>
<dbReference type="GO" id="GO:2000031">
    <property type="term" value="P:regulation of salicylic acid mediated signaling pathway"/>
    <property type="evidence" value="ECO:0007669"/>
    <property type="project" value="InterPro"/>
</dbReference>
<accession>A0A438HBN9</accession>
<dbReference type="AlphaFoldDB" id="A0A438HBN9"/>
<dbReference type="Pfam" id="PF12313">
    <property type="entry name" value="NPR1_like_C"/>
    <property type="match status" value="1"/>
</dbReference>
<evidence type="ECO:0000313" key="3">
    <source>
        <dbReference type="EMBL" id="RVW81875.1"/>
    </source>
</evidence>
<dbReference type="InterPro" id="IPR021094">
    <property type="entry name" value="NPR1/NIM1-like_C"/>
</dbReference>
<dbReference type="PANTHER" id="PTHR46475:SF2">
    <property type="entry name" value="REGULATORY PROTEIN NPR3"/>
    <property type="match status" value="1"/>
</dbReference>
<organism evidence="3 4">
    <name type="scientific">Vitis vinifera</name>
    <name type="common">Grape</name>
    <dbReference type="NCBI Taxonomy" id="29760"/>
    <lineage>
        <taxon>Eukaryota</taxon>
        <taxon>Viridiplantae</taxon>
        <taxon>Streptophyta</taxon>
        <taxon>Embryophyta</taxon>
        <taxon>Tracheophyta</taxon>
        <taxon>Spermatophyta</taxon>
        <taxon>Magnoliopsida</taxon>
        <taxon>eudicotyledons</taxon>
        <taxon>Gunneridae</taxon>
        <taxon>Pentapetalae</taxon>
        <taxon>rosids</taxon>
        <taxon>Vitales</taxon>
        <taxon>Vitaceae</taxon>
        <taxon>Viteae</taxon>
        <taxon>Vitis</taxon>
    </lineage>
</organism>